<feature type="signal peptide" evidence="2">
    <location>
        <begin position="1"/>
        <end position="21"/>
    </location>
</feature>
<dbReference type="InterPro" id="IPR013766">
    <property type="entry name" value="Thioredoxin_domain"/>
</dbReference>
<accession>A0ABW9RY39</accession>
<dbReference type="Pfam" id="PF17127">
    <property type="entry name" value="DUF5106"/>
    <property type="match status" value="1"/>
</dbReference>
<keyword evidence="5" id="KW-1185">Reference proteome</keyword>
<keyword evidence="2" id="KW-0732">Signal</keyword>
<dbReference type="PANTHER" id="PTHR43110">
    <property type="entry name" value="THIOL PEROXIDASE"/>
    <property type="match status" value="1"/>
</dbReference>
<dbReference type="InterPro" id="IPR050455">
    <property type="entry name" value="Tpx_Peroxidase_subfamily"/>
</dbReference>
<dbReference type="Pfam" id="PF00578">
    <property type="entry name" value="AhpC-TSA"/>
    <property type="match status" value="1"/>
</dbReference>
<evidence type="ECO:0000313" key="5">
    <source>
        <dbReference type="Proteomes" id="UP000798808"/>
    </source>
</evidence>
<evidence type="ECO:0000313" key="4">
    <source>
        <dbReference type="EMBL" id="MTI27930.1"/>
    </source>
</evidence>
<organism evidence="4 5">
    <name type="scientific">Fulvivirga kasyanovii</name>
    <dbReference type="NCBI Taxonomy" id="396812"/>
    <lineage>
        <taxon>Bacteria</taxon>
        <taxon>Pseudomonadati</taxon>
        <taxon>Bacteroidota</taxon>
        <taxon>Cytophagia</taxon>
        <taxon>Cytophagales</taxon>
        <taxon>Fulvivirgaceae</taxon>
        <taxon>Fulvivirga</taxon>
    </lineage>
</organism>
<dbReference type="Gene3D" id="3.40.30.10">
    <property type="entry name" value="Glutaredoxin"/>
    <property type="match status" value="1"/>
</dbReference>
<feature type="chain" id="PRO_5046010262" evidence="2">
    <location>
        <begin position="22"/>
        <end position="478"/>
    </location>
</feature>
<gene>
    <name evidence="4" type="ORF">E1163_23435</name>
</gene>
<name>A0ABW9RY39_9BACT</name>
<reference evidence="4 5" key="1">
    <citation type="submission" date="2019-02" db="EMBL/GenBank/DDBJ databases">
        <authorList>
            <person name="Goldberg S.R."/>
            <person name="Haltli B.A."/>
            <person name="Correa H."/>
            <person name="Russell K.G."/>
        </authorList>
    </citation>
    <scope>NUCLEOTIDE SEQUENCE [LARGE SCALE GENOMIC DNA]</scope>
    <source>
        <strain evidence="4 5">JCM 16186</strain>
    </source>
</reference>
<evidence type="ECO:0000259" key="3">
    <source>
        <dbReference type="PROSITE" id="PS51352"/>
    </source>
</evidence>
<dbReference type="EMBL" id="SMLW01000648">
    <property type="protein sequence ID" value="MTI27930.1"/>
    <property type="molecule type" value="Genomic_DNA"/>
</dbReference>
<dbReference type="InterPro" id="IPR025380">
    <property type="entry name" value="DUF4369"/>
</dbReference>
<dbReference type="PANTHER" id="PTHR43110:SF1">
    <property type="entry name" value="THIOL PEROXIDASE"/>
    <property type="match status" value="1"/>
</dbReference>
<dbReference type="PROSITE" id="PS51352">
    <property type="entry name" value="THIOREDOXIN_2"/>
    <property type="match status" value="1"/>
</dbReference>
<dbReference type="Pfam" id="PF14289">
    <property type="entry name" value="DUF4369"/>
    <property type="match status" value="1"/>
</dbReference>
<dbReference type="InterPro" id="IPR036249">
    <property type="entry name" value="Thioredoxin-like_sf"/>
</dbReference>
<dbReference type="SUPFAM" id="SSF52833">
    <property type="entry name" value="Thioredoxin-like"/>
    <property type="match status" value="1"/>
</dbReference>
<keyword evidence="1" id="KW-0676">Redox-active center</keyword>
<evidence type="ECO:0000256" key="1">
    <source>
        <dbReference type="ARBA" id="ARBA00023284"/>
    </source>
</evidence>
<dbReference type="InterPro" id="IPR033395">
    <property type="entry name" value="DUF5106"/>
</dbReference>
<dbReference type="Proteomes" id="UP000798808">
    <property type="component" value="Unassembled WGS sequence"/>
</dbReference>
<sequence>MQMKKLLFYTLLILMGSSVYAQKGYDLKFKIEGLADTTVYLGNFFGESTYVKDTARVGKNGEFAFAGKKPLEEGVYFIVLNKTRLFDILISDDQQFSMQTKHPEYVANMKVSGDVENEVFFANLLYNSARNEEAQPYVTVLRDSTSSEASKSAARAELEKLNKKVMAHQDELIGKYPESLLTKIFNANKKIDVPEPPVLDNGKIDSTFSYRYYKTHYWDNFDLADPAMIRLSEPVYKKRVEDYLDKLLIQHPDTLTNAINQLADVTKANKDTYKYFIWMVTVKYQNPEIMGLDEVFVNIYDRYFASGDMDYWANDQLKKNLKERADQLRLSLLGMKAPNLIMLDENLQAKSLYDLKNKYTVIYFYDPDCGHCKKETPKLKQFTDDTSFDVSVFAVSADTSMVKMKKYIKDMHLEPWVTVNGPRTYTEHYQKLYDAFTTPTIYVLDEKKKIIAKKVPAEKLEDFLTRYEKMEALRKEEN</sequence>
<feature type="domain" description="Thioredoxin" evidence="3">
    <location>
        <begin position="331"/>
        <end position="475"/>
    </location>
</feature>
<evidence type="ECO:0000256" key="2">
    <source>
        <dbReference type="SAM" id="SignalP"/>
    </source>
</evidence>
<comment type="caution">
    <text evidence="4">The sequence shown here is derived from an EMBL/GenBank/DDBJ whole genome shotgun (WGS) entry which is preliminary data.</text>
</comment>
<dbReference type="CDD" id="cd02966">
    <property type="entry name" value="TlpA_like_family"/>
    <property type="match status" value="1"/>
</dbReference>
<dbReference type="InterPro" id="IPR000866">
    <property type="entry name" value="AhpC/TSA"/>
</dbReference>
<protein>
    <submittedName>
        <fullName evidence="4">Redoxin domain-containing protein</fullName>
    </submittedName>
</protein>
<proteinExistence type="predicted"/>